<evidence type="ECO:0000256" key="1">
    <source>
        <dbReference type="ARBA" id="ARBA00008791"/>
    </source>
</evidence>
<feature type="domain" description="UspA" evidence="2">
    <location>
        <begin position="2"/>
        <end position="128"/>
    </location>
</feature>
<dbReference type="PANTHER" id="PTHR46268:SF22">
    <property type="entry name" value="SENSOR PROTEIN KDPD-RELATED"/>
    <property type="match status" value="1"/>
</dbReference>
<dbReference type="PRINTS" id="PR01438">
    <property type="entry name" value="UNVRSLSTRESS"/>
</dbReference>
<dbReference type="SUPFAM" id="SSF52402">
    <property type="entry name" value="Adenine nucleotide alpha hydrolases-like"/>
    <property type="match status" value="1"/>
</dbReference>
<evidence type="ECO:0000259" key="2">
    <source>
        <dbReference type="Pfam" id="PF00582"/>
    </source>
</evidence>
<dbReference type="InterPro" id="IPR006015">
    <property type="entry name" value="Universal_stress_UspA"/>
</dbReference>
<keyword evidence="4" id="KW-1185">Reference proteome</keyword>
<dbReference type="CDD" id="cd00293">
    <property type="entry name" value="USP-like"/>
    <property type="match status" value="1"/>
</dbReference>
<dbReference type="PANTHER" id="PTHR46268">
    <property type="entry name" value="STRESS RESPONSE PROTEIN NHAX"/>
    <property type="match status" value="1"/>
</dbReference>
<comment type="caution">
    <text evidence="3">The sequence shown here is derived from an EMBL/GenBank/DDBJ whole genome shotgun (WGS) entry which is preliminary data.</text>
</comment>
<dbReference type="RefSeq" id="WP_380043769.1">
    <property type="nucleotide sequence ID" value="NZ_JBHLTC010000002.1"/>
</dbReference>
<name>A0ABV6QEL9_9ACTN</name>
<proteinExistence type="inferred from homology"/>
<protein>
    <submittedName>
        <fullName evidence="3">Universal stress protein</fullName>
    </submittedName>
</protein>
<dbReference type="EMBL" id="JBHLTC010000002">
    <property type="protein sequence ID" value="MFC0623079.1"/>
    <property type="molecule type" value="Genomic_DNA"/>
</dbReference>
<dbReference type="Gene3D" id="3.40.50.620">
    <property type="entry name" value="HUPs"/>
    <property type="match status" value="1"/>
</dbReference>
<dbReference type="InterPro" id="IPR014729">
    <property type="entry name" value="Rossmann-like_a/b/a_fold"/>
</dbReference>
<organism evidence="3 4">
    <name type="scientific">Kribbella deserti</name>
    <dbReference type="NCBI Taxonomy" id="1926257"/>
    <lineage>
        <taxon>Bacteria</taxon>
        <taxon>Bacillati</taxon>
        <taxon>Actinomycetota</taxon>
        <taxon>Actinomycetes</taxon>
        <taxon>Propionibacteriales</taxon>
        <taxon>Kribbellaceae</taxon>
        <taxon>Kribbella</taxon>
    </lineage>
</organism>
<dbReference type="InterPro" id="IPR006016">
    <property type="entry name" value="UspA"/>
</dbReference>
<dbReference type="Pfam" id="PF00582">
    <property type="entry name" value="Usp"/>
    <property type="match status" value="1"/>
</dbReference>
<dbReference type="Proteomes" id="UP001589890">
    <property type="component" value="Unassembled WGS sequence"/>
</dbReference>
<comment type="similarity">
    <text evidence="1">Belongs to the universal stress protein A family.</text>
</comment>
<accession>A0ABV6QEL9</accession>
<evidence type="ECO:0000313" key="3">
    <source>
        <dbReference type="EMBL" id="MFC0623079.1"/>
    </source>
</evidence>
<reference evidence="3 4" key="1">
    <citation type="submission" date="2024-09" db="EMBL/GenBank/DDBJ databases">
        <authorList>
            <person name="Sun Q."/>
            <person name="Mori K."/>
        </authorList>
    </citation>
    <scope>NUCLEOTIDE SEQUENCE [LARGE SCALE GENOMIC DNA]</scope>
    <source>
        <strain evidence="3 4">CGMCC 1.15906</strain>
    </source>
</reference>
<sequence length="130" mass="14011">MTVLVGYVPTREGEAALAAGVAEVRRRNEKLLVLNTSRGDAYADPRLAQQRDLDIVRRDLSELGLDFEVRQLVGGGDAADQLVELAEAEQVTMLVIGLRHRTPVGKLILGSAAQRILLNATCPVLAVKAI</sequence>
<evidence type="ECO:0000313" key="4">
    <source>
        <dbReference type="Proteomes" id="UP001589890"/>
    </source>
</evidence>
<gene>
    <name evidence="3" type="ORF">ACFFGN_03340</name>
</gene>